<organism evidence="1 2">
    <name type="scientific">Irpex rosettiformis</name>
    <dbReference type="NCBI Taxonomy" id="378272"/>
    <lineage>
        <taxon>Eukaryota</taxon>
        <taxon>Fungi</taxon>
        <taxon>Dikarya</taxon>
        <taxon>Basidiomycota</taxon>
        <taxon>Agaricomycotina</taxon>
        <taxon>Agaricomycetes</taxon>
        <taxon>Polyporales</taxon>
        <taxon>Irpicaceae</taxon>
        <taxon>Irpex</taxon>
    </lineage>
</organism>
<sequence>MNPQNPPAYLPRGAACVVCRSKKIKCDGNRPKCNQCLRFGKEAECEYGDRPAPNATRVLEGQIAYLENKIRQFERERSHGGSRHGTSGSRTTVPLSYPTEPPPEVAQLLIRHFLPHARKVGCFVDLQRIFSPSQDTHSLSALRTTIYLWGARFSRDASYLHRESTFLANALLWLRHALASAQQQQRITLNLLQTEVLVAHYMFSNGRLLEGQSHYSAAVSLALTCGLHKLHTISATPSTGWLPASTTPAEDIEKVNAWWSIFTLEKSWAAFLDVPTMLTERADCGTVIETPWPRSSSARIAFQPGPSPGQTVKRFMTDVRNDPTSSPLALQAKAAILLNLSGEVASYQGLIDPQQLNNAIMGLDQAIEIFKTLLPPTNSPALSIDVAHELLLAHSITHAATIRLFKNTAAPNKDMKCLKAAFDIVRLISEANVQAMPYLHPALAMIWGTACDVLVPALGLLKANPNLGASSSFPRMDVLQNTLDRLRHAMAHFSASVPIFVGCNFL</sequence>
<reference evidence="1" key="1">
    <citation type="journal article" date="2021" name="Environ. Microbiol.">
        <title>Gene family expansions and transcriptome signatures uncover fungal adaptations to wood decay.</title>
        <authorList>
            <person name="Hage H."/>
            <person name="Miyauchi S."/>
            <person name="Viragh M."/>
            <person name="Drula E."/>
            <person name="Min B."/>
            <person name="Chaduli D."/>
            <person name="Navarro D."/>
            <person name="Favel A."/>
            <person name="Norest M."/>
            <person name="Lesage-Meessen L."/>
            <person name="Balint B."/>
            <person name="Merenyi Z."/>
            <person name="de Eugenio L."/>
            <person name="Morin E."/>
            <person name="Martinez A.T."/>
            <person name="Baldrian P."/>
            <person name="Stursova M."/>
            <person name="Martinez M.J."/>
            <person name="Novotny C."/>
            <person name="Magnuson J.K."/>
            <person name="Spatafora J.W."/>
            <person name="Maurice S."/>
            <person name="Pangilinan J."/>
            <person name="Andreopoulos W."/>
            <person name="LaButti K."/>
            <person name="Hundley H."/>
            <person name="Na H."/>
            <person name="Kuo A."/>
            <person name="Barry K."/>
            <person name="Lipzen A."/>
            <person name="Henrissat B."/>
            <person name="Riley R."/>
            <person name="Ahrendt S."/>
            <person name="Nagy L.G."/>
            <person name="Grigoriev I.V."/>
            <person name="Martin F."/>
            <person name="Rosso M.N."/>
        </authorList>
    </citation>
    <scope>NUCLEOTIDE SEQUENCE</scope>
    <source>
        <strain evidence="1">CBS 384.51</strain>
    </source>
</reference>
<proteinExistence type="predicted"/>
<accession>A0ACB8UBM7</accession>
<dbReference type="EMBL" id="MU274905">
    <property type="protein sequence ID" value="KAI0091656.1"/>
    <property type="molecule type" value="Genomic_DNA"/>
</dbReference>
<evidence type="ECO:0000313" key="1">
    <source>
        <dbReference type="EMBL" id="KAI0091656.1"/>
    </source>
</evidence>
<name>A0ACB8UBM7_9APHY</name>
<protein>
    <submittedName>
        <fullName evidence="1">Uncharacterized protein</fullName>
    </submittedName>
</protein>
<evidence type="ECO:0000313" key="2">
    <source>
        <dbReference type="Proteomes" id="UP001055072"/>
    </source>
</evidence>
<dbReference type="Proteomes" id="UP001055072">
    <property type="component" value="Unassembled WGS sequence"/>
</dbReference>
<keyword evidence="2" id="KW-1185">Reference proteome</keyword>
<gene>
    <name evidence="1" type="ORF">BDY19DRAFT_904279</name>
</gene>
<comment type="caution">
    <text evidence="1">The sequence shown here is derived from an EMBL/GenBank/DDBJ whole genome shotgun (WGS) entry which is preliminary data.</text>
</comment>